<dbReference type="InterPro" id="IPR051149">
    <property type="entry name" value="Spindly/BICDR_Dynein_Adapter"/>
</dbReference>
<dbReference type="PANTHER" id="PTHR32123:SF9">
    <property type="entry name" value="PROTEIN SPINDLY"/>
    <property type="match status" value="1"/>
</dbReference>
<dbReference type="PANTHER" id="PTHR32123">
    <property type="entry name" value="BICD FAMILY-LIKE CARGO ADAPTER"/>
    <property type="match status" value="1"/>
</dbReference>
<keyword evidence="5" id="KW-1185">Reference proteome</keyword>
<evidence type="ECO:0000313" key="5">
    <source>
        <dbReference type="Proteomes" id="UP001174909"/>
    </source>
</evidence>
<evidence type="ECO:0000256" key="2">
    <source>
        <dbReference type="SAM" id="Coils"/>
    </source>
</evidence>
<organism evidence="4 5">
    <name type="scientific">Geodia barretti</name>
    <name type="common">Barrett's horny sponge</name>
    <dbReference type="NCBI Taxonomy" id="519541"/>
    <lineage>
        <taxon>Eukaryota</taxon>
        <taxon>Metazoa</taxon>
        <taxon>Porifera</taxon>
        <taxon>Demospongiae</taxon>
        <taxon>Heteroscleromorpha</taxon>
        <taxon>Tetractinellida</taxon>
        <taxon>Astrophorina</taxon>
        <taxon>Geodiidae</taxon>
        <taxon>Geodia</taxon>
    </lineage>
</organism>
<evidence type="ECO:0000313" key="4">
    <source>
        <dbReference type="EMBL" id="CAI8043589.1"/>
    </source>
</evidence>
<name>A0AA35T930_GEOBA</name>
<proteinExistence type="predicted"/>
<evidence type="ECO:0000256" key="3">
    <source>
        <dbReference type="SAM" id="MobiDB-lite"/>
    </source>
</evidence>
<feature type="region of interest" description="Disordered" evidence="3">
    <location>
        <begin position="323"/>
        <end position="350"/>
    </location>
</feature>
<dbReference type="Proteomes" id="UP001174909">
    <property type="component" value="Unassembled WGS sequence"/>
</dbReference>
<keyword evidence="1 2" id="KW-0175">Coiled coil</keyword>
<gene>
    <name evidence="4" type="ORF">GBAR_LOCUS24177</name>
</gene>
<comment type="caution">
    <text evidence="4">The sequence shown here is derived from an EMBL/GenBank/DDBJ whole genome shotgun (WGS) entry which is preliminary data.</text>
</comment>
<evidence type="ECO:0000256" key="1">
    <source>
        <dbReference type="ARBA" id="ARBA00023054"/>
    </source>
</evidence>
<reference evidence="4" key="1">
    <citation type="submission" date="2023-03" db="EMBL/GenBank/DDBJ databases">
        <authorList>
            <person name="Steffen K."/>
            <person name="Cardenas P."/>
        </authorList>
    </citation>
    <scope>NUCLEOTIDE SEQUENCE</scope>
</reference>
<feature type="coiled-coil region" evidence="2">
    <location>
        <begin position="37"/>
        <end position="315"/>
    </location>
</feature>
<protein>
    <submittedName>
        <fullName evidence="4">Protein Spindly</fullName>
    </submittedName>
</protein>
<accession>A0AA35T930</accession>
<dbReference type="EMBL" id="CASHTH010003339">
    <property type="protein sequence ID" value="CAI8043589.1"/>
    <property type="molecule type" value="Genomic_DNA"/>
</dbReference>
<feature type="region of interest" description="Disordered" evidence="3">
    <location>
        <begin position="1"/>
        <end position="28"/>
    </location>
</feature>
<sequence>MDMAVTKSGTGAREGAGLPATRVEEKDNTAVRAAELGQALLRENEALEERQNQVNKEATLKIEELEQERFSLQQKMECQKAALQAVQHEAESAKADLRQEFEMREEHLKQGHSKKVTETELLLFDLRGENERLETQVKSARDKAAGLEERLREMAEQADSAAESFHLQPEIREMEMMCRQERSEREEAQAQLASLQEDYRLLEMELEEAAGKVERLTDECQERSDQANQWYKTLQASKEQVLELNAKLESLRMERGNSRGSAGNSLFGEVDDRRLQVERKYVSLQVKHDSLEKRHNSMSQQYKRLKAEMSSLLCQFSVVGGRCSPHKETGGGSETGSVREGIPRHQTTQT</sequence>
<dbReference type="AlphaFoldDB" id="A0AA35T930"/>